<evidence type="ECO:0000256" key="4">
    <source>
        <dbReference type="ARBA" id="ARBA00022840"/>
    </source>
</evidence>
<dbReference type="PANTHER" id="PTHR43335">
    <property type="entry name" value="ABC TRANSPORTER, ATP-BINDING PROTEIN"/>
    <property type="match status" value="1"/>
</dbReference>
<organism evidence="6 7">
    <name type="scientific">Lysinibacillus macroides</name>
    <dbReference type="NCBI Taxonomy" id="33935"/>
    <lineage>
        <taxon>Bacteria</taxon>
        <taxon>Bacillati</taxon>
        <taxon>Bacillota</taxon>
        <taxon>Bacilli</taxon>
        <taxon>Bacillales</taxon>
        <taxon>Bacillaceae</taxon>
        <taxon>Lysinibacillus</taxon>
    </lineage>
</organism>
<dbReference type="PANTHER" id="PTHR43335:SF2">
    <property type="entry name" value="ABC TRANSPORTER, ATP-BINDING PROTEIN"/>
    <property type="match status" value="1"/>
</dbReference>
<feature type="domain" description="ABC transporter" evidence="5">
    <location>
        <begin position="2"/>
        <end position="230"/>
    </location>
</feature>
<dbReference type="GO" id="GO:0005524">
    <property type="term" value="F:ATP binding"/>
    <property type="evidence" value="ECO:0007669"/>
    <property type="project" value="UniProtKB-KW"/>
</dbReference>
<dbReference type="Proteomes" id="UP000037977">
    <property type="component" value="Unassembled WGS sequence"/>
</dbReference>
<protein>
    <recommendedName>
        <fullName evidence="5">ABC transporter domain-containing protein</fullName>
    </recommendedName>
</protein>
<dbReference type="PATRIC" id="fig|33935.3.peg.3747"/>
<dbReference type="EMBL" id="LGCI01000014">
    <property type="protein sequence ID" value="KOY79988.1"/>
    <property type="molecule type" value="Genomic_DNA"/>
</dbReference>
<dbReference type="InterPro" id="IPR003439">
    <property type="entry name" value="ABC_transporter-like_ATP-bd"/>
</dbReference>
<sequence length="290" mass="32973">MLIVNDISKKVKDHDILKKTSFNLNKGVVGLLGPNGAGKTTLLRILSTYFEPTTGTISLGNLNWDKNKEEIRKHIGYMPQHIGLFPHLKIIEYLQYIGILRGMALEQIKELALKTLIEVNLEDKANIKIKNLSGGMKQRVGIAQAIMHNPQLLIVDEPTAGLDPEERIRFRNLLKRIAQERIVLFSTHITEDIVMTCDEVLLMNKGTVMKYSHVQDVVSIANQLVWTVTVDSTAYNSMLMKKEFFISNIMDEPSSNQITLRIIHNEQPHPLAVQVHPTLEEGYMVWLQKN</sequence>
<name>A0A0M9DES3_9BACI</name>
<comment type="similarity">
    <text evidence="1">Belongs to the ABC transporter superfamily.</text>
</comment>
<dbReference type="AlphaFoldDB" id="A0A0M9DES3"/>
<comment type="caution">
    <text evidence="6">The sequence shown here is derived from an EMBL/GenBank/DDBJ whole genome shotgun (WGS) entry which is preliminary data.</text>
</comment>
<dbReference type="InterPro" id="IPR017871">
    <property type="entry name" value="ABC_transporter-like_CS"/>
</dbReference>
<keyword evidence="7" id="KW-1185">Reference proteome</keyword>
<evidence type="ECO:0000313" key="7">
    <source>
        <dbReference type="Proteomes" id="UP000037977"/>
    </source>
</evidence>
<dbReference type="RefSeq" id="WP_053997092.1">
    <property type="nucleotide sequence ID" value="NZ_CP065643.1"/>
</dbReference>
<dbReference type="PROSITE" id="PS00211">
    <property type="entry name" value="ABC_TRANSPORTER_1"/>
    <property type="match status" value="1"/>
</dbReference>
<keyword evidence="4" id="KW-0067">ATP-binding</keyword>
<dbReference type="STRING" id="33935.ADM90_22510"/>
<dbReference type="InterPro" id="IPR027417">
    <property type="entry name" value="P-loop_NTPase"/>
</dbReference>
<evidence type="ECO:0000259" key="5">
    <source>
        <dbReference type="PROSITE" id="PS50893"/>
    </source>
</evidence>
<keyword evidence="2" id="KW-0813">Transport</keyword>
<dbReference type="SMART" id="SM00382">
    <property type="entry name" value="AAA"/>
    <property type="match status" value="1"/>
</dbReference>
<dbReference type="InterPro" id="IPR003593">
    <property type="entry name" value="AAA+_ATPase"/>
</dbReference>
<dbReference type="Pfam" id="PF00005">
    <property type="entry name" value="ABC_tran"/>
    <property type="match status" value="1"/>
</dbReference>
<proteinExistence type="inferred from homology"/>
<evidence type="ECO:0000256" key="1">
    <source>
        <dbReference type="ARBA" id="ARBA00005417"/>
    </source>
</evidence>
<dbReference type="OrthoDB" id="9804819at2"/>
<gene>
    <name evidence="6" type="ORF">ADM90_22510</name>
</gene>
<dbReference type="SUPFAM" id="SSF52540">
    <property type="entry name" value="P-loop containing nucleoside triphosphate hydrolases"/>
    <property type="match status" value="1"/>
</dbReference>
<evidence type="ECO:0000256" key="3">
    <source>
        <dbReference type="ARBA" id="ARBA00022741"/>
    </source>
</evidence>
<reference evidence="6 7" key="1">
    <citation type="submission" date="2015-07" db="EMBL/GenBank/DDBJ databases">
        <title>Genome sequencing project for genomic taxonomy and phylogenomics of Bacillus-like bacteria.</title>
        <authorList>
            <person name="Liu B."/>
            <person name="Wang J."/>
            <person name="Zhu Y."/>
            <person name="Liu G."/>
            <person name="Chen Q."/>
            <person name="Chen Z."/>
            <person name="Che J."/>
            <person name="Ge C."/>
            <person name="Shi H."/>
            <person name="Pan Z."/>
            <person name="Liu X."/>
        </authorList>
    </citation>
    <scope>NUCLEOTIDE SEQUENCE [LARGE SCALE GENOMIC DNA]</scope>
    <source>
        <strain evidence="6 7">DSM 54</strain>
    </source>
</reference>
<dbReference type="Gene3D" id="3.40.50.300">
    <property type="entry name" value="P-loop containing nucleotide triphosphate hydrolases"/>
    <property type="match status" value="1"/>
</dbReference>
<keyword evidence="3" id="KW-0547">Nucleotide-binding</keyword>
<evidence type="ECO:0000313" key="6">
    <source>
        <dbReference type="EMBL" id="KOY79988.1"/>
    </source>
</evidence>
<dbReference type="GO" id="GO:0016887">
    <property type="term" value="F:ATP hydrolysis activity"/>
    <property type="evidence" value="ECO:0007669"/>
    <property type="project" value="InterPro"/>
</dbReference>
<evidence type="ECO:0000256" key="2">
    <source>
        <dbReference type="ARBA" id="ARBA00022448"/>
    </source>
</evidence>
<dbReference type="PROSITE" id="PS50893">
    <property type="entry name" value="ABC_TRANSPORTER_2"/>
    <property type="match status" value="1"/>
</dbReference>
<accession>A0A0M9DES3</accession>